<comment type="caution">
    <text evidence="7">Lacks conserved residue(s) required for the propagation of feature annotation.</text>
</comment>
<evidence type="ECO:0000313" key="11">
    <source>
        <dbReference type="EMBL" id="QVK22119.1"/>
    </source>
</evidence>
<dbReference type="Gene3D" id="3.40.50.880">
    <property type="match status" value="1"/>
</dbReference>
<comment type="similarity">
    <text evidence="2 7">Belongs to the peptidase M14 family.</text>
</comment>
<keyword evidence="3" id="KW-0645">Protease</keyword>
<feature type="region of interest" description="Disordered" evidence="8">
    <location>
        <begin position="746"/>
        <end position="773"/>
    </location>
</feature>
<dbReference type="EMBL" id="CP074572">
    <property type="protein sequence ID" value="QVK22119.1"/>
    <property type="molecule type" value="Genomic_DNA"/>
</dbReference>
<dbReference type="RefSeq" id="WP_213680776.1">
    <property type="nucleotide sequence ID" value="NZ_CP074572.1"/>
</dbReference>
<evidence type="ECO:0000256" key="3">
    <source>
        <dbReference type="ARBA" id="ARBA00022670"/>
    </source>
</evidence>
<evidence type="ECO:0000313" key="12">
    <source>
        <dbReference type="Proteomes" id="UP000676428"/>
    </source>
</evidence>
<evidence type="ECO:0000256" key="7">
    <source>
        <dbReference type="PROSITE-ProRule" id="PRU01379"/>
    </source>
</evidence>
<keyword evidence="4" id="KW-0378">Hydrolase</keyword>
<dbReference type="Pfam" id="PF00246">
    <property type="entry name" value="Peptidase_M14"/>
    <property type="match status" value="1"/>
</dbReference>
<dbReference type="Gene3D" id="3.40.630.10">
    <property type="entry name" value="Zn peptidases"/>
    <property type="match status" value="1"/>
</dbReference>
<feature type="signal peptide" evidence="9">
    <location>
        <begin position="1"/>
        <end position="22"/>
    </location>
</feature>
<dbReference type="PROSITE" id="PS52035">
    <property type="entry name" value="PEPTIDASE_M14"/>
    <property type="match status" value="1"/>
</dbReference>
<evidence type="ECO:0000256" key="8">
    <source>
        <dbReference type="SAM" id="MobiDB-lite"/>
    </source>
</evidence>
<feature type="compositionally biased region" description="Basic and acidic residues" evidence="8">
    <location>
        <begin position="761"/>
        <end position="771"/>
    </location>
</feature>
<evidence type="ECO:0000256" key="2">
    <source>
        <dbReference type="ARBA" id="ARBA00005988"/>
    </source>
</evidence>
<dbReference type="SUPFAM" id="SSF53187">
    <property type="entry name" value="Zn-dependent exopeptidases"/>
    <property type="match status" value="1"/>
</dbReference>
<organism evidence="11 12">
    <name type="scientific">Shewanella dokdonensis</name>
    <dbReference type="NCBI Taxonomy" id="712036"/>
    <lineage>
        <taxon>Bacteria</taxon>
        <taxon>Pseudomonadati</taxon>
        <taxon>Pseudomonadota</taxon>
        <taxon>Gammaproteobacteria</taxon>
        <taxon>Alteromonadales</taxon>
        <taxon>Shewanellaceae</taxon>
        <taxon>Shewanella</taxon>
    </lineage>
</organism>
<keyword evidence="9" id="KW-0732">Signal</keyword>
<dbReference type="SUPFAM" id="SSF52317">
    <property type="entry name" value="Class I glutamine amidotransferase-like"/>
    <property type="match status" value="1"/>
</dbReference>
<dbReference type="PANTHER" id="PTHR11705">
    <property type="entry name" value="PROTEASE FAMILY M14 CARBOXYPEPTIDASE A,B"/>
    <property type="match status" value="1"/>
</dbReference>
<keyword evidence="5" id="KW-0862">Zinc</keyword>
<feature type="domain" description="Peptidase M14" evidence="10">
    <location>
        <begin position="60"/>
        <end position="379"/>
    </location>
</feature>
<proteinExistence type="inferred from homology"/>
<keyword evidence="6" id="KW-0482">Metalloprotease</keyword>
<evidence type="ECO:0000256" key="4">
    <source>
        <dbReference type="ARBA" id="ARBA00022801"/>
    </source>
</evidence>
<feature type="chain" id="PRO_5045069264" evidence="9">
    <location>
        <begin position="23"/>
        <end position="915"/>
    </location>
</feature>
<name>A0ABX8DBB4_9GAMM</name>
<sequence>MKIPNLLPLIPLAFALQLPAQAAPQPLSHVPTSIAMWPGAQYDSQIPTIEQILGYKIGERITSNEDMLRYFDALAQAAPERIKIFNYGQSWEGRKLIYAVIGKPETIAHLEQFAADMQTLADPRKLNNQQAKALIDKLPSSVWLEHSVHGNEISSTDAAMMTTYHLLAAQHDAVIDKIFANTLVFIDPLQNPDGRNRFVNYYYQSVGMVPSSDRLSVEHNEPWPGGRSNHYLFDMNRDWLAITQPETAGRVSALLHYKPNIVIDLHEMGGDSSYFFVPAANPFNPHMNQAQIANNTLVGKNNAKYFDHFGFDYFTHEVFDAFYPGYGDSWPTFYGASAATYEVASARGDSFRTVTGNTITYPQTVQKHFVAAIATAEMAADNRQKLLSDFYQYQQQAISAGKDDSKERTFIIPAVRDAAGSYKLATLMAKHGVEVQQADKPFSACGKDYAAGAYIIDTAQPRGRFVKTTFTKQVDMAQDFLKEQERRRARKLDDEIYDVTAWSLPLMFNIDTDACGKAVAVSSHQLTADTPLLGKVTHADAKVAYLVPWGDMAAGRFLTAALQAGLTVKSADKAFVTGDNKHYPAGSLIVEVKANPENIAELVNHIAHNSGAQVTGVDSSWVSQGPSFGSENTITMTAPNVAMAWDEPVSSLSAGAARFVVEQEFHWPVTAIRSDKLASANLSHYQVLILPSGDYSSALGEAGATNLKTWVKQGGVLITFADATRFATQPKISLLDVQQELAYKAPPATAEKSAATPSKNGADDKDSKDNRVPGQLLKSNAELISAIENDKETPDNVAGVLANVEVDQEHWLTAGVNPQVVSLVSGHDIYTPIKLASGKNVAWFADEKHLLASGYLWQENLQQLAYKPFLIYQPSGKGMVIGYTEDPTSRAYLDGLNVMLMNTIFRAAAHATPLR</sequence>
<comment type="cofactor">
    <cofactor evidence="1">
        <name>Zn(2+)</name>
        <dbReference type="ChEBI" id="CHEBI:29105"/>
    </cofactor>
</comment>
<dbReference type="Proteomes" id="UP000676428">
    <property type="component" value="Chromosome"/>
</dbReference>
<evidence type="ECO:0000256" key="1">
    <source>
        <dbReference type="ARBA" id="ARBA00001947"/>
    </source>
</evidence>
<evidence type="ECO:0000256" key="6">
    <source>
        <dbReference type="ARBA" id="ARBA00023049"/>
    </source>
</evidence>
<keyword evidence="12" id="KW-1185">Reference proteome</keyword>
<evidence type="ECO:0000256" key="5">
    <source>
        <dbReference type="ARBA" id="ARBA00022833"/>
    </source>
</evidence>
<gene>
    <name evidence="11" type="ORF">KHX94_11710</name>
</gene>
<dbReference type="PANTHER" id="PTHR11705:SF143">
    <property type="entry name" value="SLL0236 PROTEIN"/>
    <property type="match status" value="1"/>
</dbReference>
<protein>
    <submittedName>
        <fullName evidence="11">Peptidase M14</fullName>
    </submittedName>
</protein>
<dbReference type="InterPro" id="IPR029062">
    <property type="entry name" value="Class_I_gatase-like"/>
</dbReference>
<evidence type="ECO:0000259" key="10">
    <source>
        <dbReference type="PROSITE" id="PS52035"/>
    </source>
</evidence>
<reference evidence="11 12" key="1">
    <citation type="journal article" date="2012" name="Int. J. Syst. Evol. Microbiol.">
        <title>Shewanella dokdonensis sp. nov., isolated from seawater.</title>
        <authorList>
            <person name="Sung H.R."/>
            <person name="Yoon J.H."/>
            <person name="Ghim S.Y."/>
        </authorList>
    </citation>
    <scope>NUCLEOTIDE SEQUENCE [LARGE SCALE GENOMIC DNA]</scope>
    <source>
        <strain evidence="11 12">DSM 23626</strain>
    </source>
</reference>
<evidence type="ECO:0000256" key="9">
    <source>
        <dbReference type="SAM" id="SignalP"/>
    </source>
</evidence>
<dbReference type="InterPro" id="IPR000834">
    <property type="entry name" value="Peptidase_M14"/>
</dbReference>
<accession>A0ABX8DBB4</accession>